<dbReference type="RefSeq" id="XP_001593493.1">
    <property type="nucleotide sequence ID" value="XM_001593443.1"/>
</dbReference>
<name>A7EHX8_SCLS1</name>
<evidence type="ECO:0000313" key="2">
    <source>
        <dbReference type="Proteomes" id="UP000001312"/>
    </source>
</evidence>
<dbReference type="EMBL" id="CH476626">
    <property type="protein sequence ID" value="EDO02444.1"/>
    <property type="molecule type" value="Genomic_DNA"/>
</dbReference>
<dbReference type="Proteomes" id="UP000001312">
    <property type="component" value="Unassembled WGS sequence"/>
</dbReference>
<dbReference type="AlphaFoldDB" id="A7EHX8"/>
<keyword evidence="2" id="KW-1185">Reference proteome</keyword>
<organism evidence="1 2">
    <name type="scientific">Sclerotinia sclerotiorum (strain ATCC 18683 / 1980 / Ss-1)</name>
    <name type="common">White mold</name>
    <name type="synonym">Whetzelinia sclerotiorum</name>
    <dbReference type="NCBI Taxonomy" id="665079"/>
    <lineage>
        <taxon>Eukaryota</taxon>
        <taxon>Fungi</taxon>
        <taxon>Dikarya</taxon>
        <taxon>Ascomycota</taxon>
        <taxon>Pezizomycotina</taxon>
        <taxon>Leotiomycetes</taxon>
        <taxon>Helotiales</taxon>
        <taxon>Sclerotiniaceae</taxon>
        <taxon>Sclerotinia</taxon>
    </lineage>
</organism>
<proteinExistence type="predicted"/>
<sequence length="41" mass="4865">MFKEYDQVFAFAVSDHDKHKTTPLRFGIQVVKITRMQSHKV</sequence>
<dbReference type="KEGG" id="ssl:SS1G_04920"/>
<reference evidence="2" key="1">
    <citation type="journal article" date="2011" name="PLoS Genet.">
        <title>Genomic analysis of the necrotrophic fungal pathogens Sclerotinia sclerotiorum and Botrytis cinerea.</title>
        <authorList>
            <person name="Amselem J."/>
            <person name="Cuomo C.A."/>
            <person name="van Kan J.A."/>
            <person name="Viaud M."/>
            <person name="Benito E.P."/>
            <person name="Couloux A."/>
            <person name="Coutinho P.M."/>
            <person name="de Vries R.P."/>
            <person name="Dyer P.S."/>
            <person name="Fillinger S."/>
            <person name="Fournier E."/>
            <person name="Gout L."/>
            <person name="Hahn M."/>
            <person name="Kohn L."/>
            <person name="Lapalu N."/>
            <person name="Plummer K.M."/>
            <person name="Pradier J.M."/>
            <person name="Quevillon E."/>
            <person name="Sharon A."/>
            <person name="Simon A."/>
            <person name="ten Have A."/>
            <person name="Tudzynski B."/>
            <person name="Tudzynski P."/>
            <person name="Wincker P."/>
            <person name="Andrew M."/>
            <person name="Anthouard V."/>
            <person name="Beever R.E."/>
            <person name="Beffa R."/>
            <person name="Benoit I."/>
            <person name="Bouzid O."/>
            <person name="Brault B."/>
            <person name="Chen Z."/>
            <person name="Choquer M."/>
            <person name="Collemare J."/>
            <person name="Cotton P."/>
            <person name="Danchin E.G."/>
            <person name="Da Silva C."/>
            <person name="Gautier A."/>
            <person name="Giraud C."/>
            <person name="Giraud T."/>
            <person name="Gonzalez C."/>
            <person name="Grossetete S."/>
            <person name="Guldener U."/>
            <person name="Henrissat B."/>
            <person name="Howlett B.J."/>
            <person name="Kodira C."/>
            <person name="Kretschmer M."/>
            <person name="Lappartient A."/>
            <person name="Leroch M."/>
            <person name="Levis C."/>
            <person name="Mauceli E."/>
            <person name="Neuveglise C."/>
            <person name="Oeser B."/>
            <person name="Pearson M."/>
            <person name="Poulain J."/>
            <person name="Poussereau N."/>
            <person name="Quesneville H."/>
            <person name="Rascle C."/>
            <person name="Schumacher J."/>
            <person name="Segurens B."/>
            <person name="Sexton A."/>
            <person name="Silva E."/>
            <person name="Sirven C."/>
            <person name="Soanes D.M."/>
            <person name="Talbot N.J."/>
            <person name="Templeton M."/>
            <person name="Yandava C."/>
            <person name="Yarden O."/>
            <person name="Zeng Q."/>
            <person name="Rollins J.A."/>
            <person name="Lebrun M.H."/>
            <person name="Dickman M."/>
        </authorList>
    </citation>
    <scope>NUCLEOTIDE SEQUENCE [LARGE SCALE GENOMIC DNA]</scope>
    <source>
        <strain evidence="2">ATCC 18683 / 1980 / Ss-1</strain>
    </source>
</reference>
<dbReference type="GeneID" id="5490179"/>
<accession>A7EHX8</accession>
<dbReference type="InParanoid" id="A7EHX8"/>
<gene>
    <name evidence="1" type="ORF">SS1G_04920</name>
</gene>
<dbReference type="HOGENOM" id="CLU_3279765_0_0_1"/>
<evidence type="ECO:0000313" key="1">
    <source>
        <dbReference type="EMBL" id="EDO02444.1"/>
    </source>
</evidence>
<protein>
    <submittedName>
        <fullName evidence="1">Uncharacterized protein</fullName>
    </submittedName>
</protein>